<comment type="pathway">
    <text evidence="1">Bacterial outer membrane biogenesis; LPS O-antigen biosynthesis.</text>
</comment>
<accession>A0ABV0KZ33</accession>
<dbReference type="Proteomes" id="UP001471651">
    <property type="component" value="Unassembled WGS sequence"/>
</dbReference>
<comment type="similarity">
    <text evidence="2">Belongs to the NAD(P)-dependent epimerase/dehydratase family.</text>
</comment>
<organism evidence="4 5">
    <name type="scientific">Marinomonas primoryensis</name>
    <dbReference type="NCBI Taxonomy" id="178399"/>
    <lineage>
        <taxon>Bacteria</taxon>
        <taxon>Pseudomonadati</taxon>
        <taxon>Pseudomonadota</taxon>
        <taxon>Gammaproteobacteria</taxon>
        <taxon>Oceanospirillales</taxon>
        <taxon>Oceanospirillaceae</taxon>
        <taxon>Marinomonas</taxon>
    </lineage>
</organism>
<dbReference type="Gene3D" id="3.40.50.720">
    <property type="entry name" value="NAD(P)-binding Rossmann-like Domain"/>
    <property type="match status" value="1"/>
</dbReference>
<dbReference type="Gene3D" id="3.90.25.10">
    <property type="entry name" value="UDP-galactose 4-epimerase, domain 1"/>
    <property type="match status" value="1"/>
</dbReference>
<evidence type="ECO:0000259" key="3">
    <source>
        <dbReference type="Pfam" id="PF01370"/>
    </source>
</evidence>
<reference evidence="4 5" key="1">
    <citation type="submission" date="2024-05" db="EMBL/GenBank/DDBJ databases">
        <authorList>
            <person name="Busch G.E."/>
            <person name="Sharma I."/>
        </authorList>
    </citation>
    <scope>NUCLEOTIDE SEQUENCE [LARGE SCALE GENOMIC DNA]</scope>
    <source>
        <strain evidence="4 5">23GB23</strain>
    </source>
</reference>
<comment type="caution">
    <text evidence="4">The sequence shown here is derived from an EMBL/GenBank/DDBJ whole genome shotgun (WGS) entry which is preliminary data.</text>
</comment>
<evidence type="ECO:0000313" key="5">
    <source>
        <dbReference type="Proteomes" id="UP001471651"/>
    </source>
</evidence>
<dbReference type="EMBL" id="JBDYKN010000005">
    <property type="protein sequence ID" value="MEP7729348.1"/>
    <property type="molecule type" value="Genomic_DNA"/>
</dbReference>
<dbReference type="RefSeq" id="WP_348576695.1">
    <property type="nucleotide sequence ID" value="NZ_JBDYKN010000005.1"/>
</dbReference>
<feature type="domain" description="NAD-dependent epimerase/dehydratase" evidence="3">
    <location>
        <begin position="4"/>
        <end position="223"/>
    </location>
</feature>
<dbReference type="SUPFAM" id="SSF51735">
    <property type="entry name" value="NAD(P)-binding Rossmann-fold domains"/>
    <property type="match status" value="1"/>
</dbReference>
<name>A0ABV0KZ33_9GAMM</name>
<protein>
    <submittedName>
        <fullName evidence="4">NAD-dependent epimerase/dehydratase family protein</fullName>
    </submittedName>
</protein>
<dbReference type="PANTHER" id="PTHR43000">
    <property type="entry name" value="DTDP-D-GLUCOSE 4,6-DEHYDRATASE-RELATED"/>
    <property type="match status" value="1"/>
</dbReference>
<dbReference type="InterPro" id="IPR036291">
    <property type="entry name" value="NAD(P)-bd_dom_sf"/>
</dbReference>
<sequence length="295" mass="33355">MKKVVVTGAGGFTGRYVVSELKSRGYDVIEFVRKKNATGQVECDLTDKQSVKLLFSVIRPNYVIHLAALSFVAHDDVRAFYDTNLFIALNILEVCYELNLELSKVIISSSANVYGNAEVELISESQVPAPISHYAISKLAMEYVCKLWFDKFPILIVRPFNYTGLGQSPKFLIPKIVSHFQLRKKEIELGNLDVFRDFSDVRDVSNYYVDLLESAGQSDIVNLCSGSIYSLSFIVKKMEAISGYEISIKASSDFIREKEIKILGGDDSKLRNLTNRKPIFTLNETLADMYFENFK</sequence>
<dbReference type="Pfam" id="PF01370">
    <property type="entry name" value="Epimerase"/>
    <property type="match status" value="1"/>
</dbReference>
<keyword evidence="5" id="KW-1185">Reference proteome</keyword>
<proteinExistence type="inferred from homology"/>
<evidence type="ECO:0000256" key="1">
    <source>
        <dbReference type="ARBA" id="ARBA00005125"/>
    </source>
</evidence>
<evidence type="ECO:0000313" key="4">
    <source>
        <dbReference type="EMBL" id="MEP7729348.1"/>
    </source>
</evidence>
<dbReference type="InterPro" id="IPR001509">
    <property type="entry name" value="Epimerase_deHydtase"/>
</dbReference>
<evidence type="ECO:0000256" key="2">
    <source>
        <dbReference type="ARBA" id="ARBA00007637"/>
    </source>
</evidence>
<gene>
    <name evidence="4" type="ORF">ABKW32_07845</name>
</gene>